<keyword evidence="4" id="KW-1185">Reference proteome</keyword>
<evidence type="ECO:0000313" key="2">
    <source>
        <dbReference type="EMBL" id="KTD80256.1"/>
    </source>
</evidence>
<reference evidence="3 5" key="2">
    <citation type="submission" date="2018-06" db="EMBL/GenBank/DDBJ databases">
        <authorList>
            <consortium name="Pathogen Informatics"/>
            <person name="Doyle S."/>
        </authorList>
    </citation>
    <scope>NUCLEOTIDE SEQUENCE [LARGE SCALE GENOMIC DNA]</scope>
    <source>
        <strain evidence="3 5">NCTC11991</strain>
    </source>
</reference>
<sequence>MINKISTAVIAYVILLASIPSFANASHIKINFKKTYCGNQEYLGNHAAKRPHLHCGETFISYKKATGDHINIAEPGTCSRTNLVFDDIKSKKDAFEDYDSIYNALVSYHQSGCPNQLASE</sequence>
<gene>
    <name evidence="2" type="ORF">Lstg_0518</name>
    <name evidence="3" type="ORF">NCTC11991_00923</name>
</gene>
<dbReference type="RefSeq" id="WP_238585356.1">
    <property type="nucleotide sequence ID" value="NZ_CAAAIO010000025.1"/>
</dbReference>
<accession>A0A378L913</accession>
<dbReference type="EMBL" id="LNYZ01000003">
    <property type="protein sequence ID" value="KTD80256.1"/>
    <property type="molecule type" value="Genomic_DNA"/>
</dbReference>
<protein>
    <submittedName>
        <fullName evidence="3">Uncharacterized protein</fullName>
    </submittedName>
</protein>
<dbReference type="Proteomes" id="UP000054820">
    <property type="component" value="Unassembled WGS sequence"/>
</dbReference>
<evidence type="ECO:0000313" key="5">
    <source>
        <dbReference type="Proteomes" id="UP000255110"/>
    </source>
</evidence>
<dbReference type="AlphaFoldDB" id="A0A378L913"/>
<name>A0A378L913_9GAMM</name>
<reference evidence="2 4" key="1">
    <citation type="submission" date="2015-11" db="EMBL/GenBank/DDBJ databases">
        <title>Genomic analysis of 38 Legionella species identifies large and diverse effector repertoires.</title>
        <authorList>
            <person name="Burstein D."/>
            <person name="Amaro F."/>
            <person name="Zusman T."/>
            <person name="Lifshitz Z."/>
            <person name="Cohen O."/>
            <person name="Gilbert J.A."/>
            <person name="Pupko T."/>
            <person name="Shuman H.A."/>
            <person name="Segal G."/>
        </authorList>
    </citation>
    <scope>NUCLEOTIDE SEQUENCE [LARGE SCALE GENOMIC DNA]</scope>
    <source>
        <strain evidence="2 4">SC-18-C9</strain>
    </source>
</reference>
<keyword evidence="1" id="KW-0732">Signal</keyword>
<dbReference type="EMBL" id="UGOY01000001">
    <property type="protein sequence ID" value="STY22338.1"/>
    <property type="molecule type" value="Genomic_DNA"/>
</dbReference>
<dbReference type="Proteomes" id="UP000255110">
    <property type="component" value="Unassembled WGS sequence"/>
</dbReference>
<evidence type="ECO:0000313" key="3">
    <source>
        <dbReference type="EMBL" id="STY22338.1"/>
    </source>
</evidence>
<feature type="signal peptide" evidence="1">
    <location>
        <begin position="1"/>
        <end position="25"/>
    </location>
</feature>
<feature type="chain" id="PRO_5016680849" evidence="1">
    <location>
        <begin position="26"/>
        <end position="120"/>
    </location>
</feature>
<organism evidence="3 5">
    <name type="scientific">Legionella steigerwaltii</name>
    <dbReference type="NCBI Taxonomy" id="460"/>
    <lineage>
        <taxon>Bacteria</taxon>
        <taxon>Pseudomonadati</taxon>
        <taxon>Pseudomonadota</taxon>
        <taxon>Gammaproteobacteria</taxon>
        <taxon>Legionellales</taxon>
        <taxon>Legionellaceae</taxon>
        <taxon>Legionella</taxon>
    </lineage>
</organism>
<evidence type="ECO:0000313" key="4">
    <source>
        <dbReference type="Proteomes" id="UP000054820"/>
    </source>
</evidence>
<evidence type="ECO:0000256" key="1">
    <source>
        <dbReference type="SAM" id="SignalP"/>
    </source>
</evidence>
<proteinExistence type="predicted"/>